<evidence type="ECO:0000313" key="10">
    <source>
        <dbReference type="Proteomes" id="UP000659630"/>
    </source>
</evidence>
<keyword evidence="10" id="KW-1185">Reference proteome</keyword>
<evidence type="ECO:0000259" key="8">
    <source>
        <dbReference type="SMART" id="SM01329"/>
    </source>
</evidence>
<keyword evidence="3" id="KW-0479">Metal-binding</keyword>
<dbReference type="SMART" id="SM01329">
    <property type="entry name" value="Iso_dh"/>
    <property type="match status" value="1"/>
</dbReference>
<keyword evidence="4" id="KW-0460">Magnesium</keyword>
<evidence type="ECO:0000256" key="4">
    <source>
        <dbReference type="ARBA" id="ARBA00022842"/>
    </source>
</evidence>
<dbReference type="GO" id="GO:0003862">
    <property type="term" value="F:3-isopropylmalate dehydrogenase activity"/>
    <property type="evidence" value="ECO:0007669"/>
    <property type="project" value="InterPro"/>
</dbReference>
<dbReference type="AlphaFoldDB" id="A0A923KYE2"/>
<proteinExistence type="predicted"/>
<evidence type="ECO:0000256" key="7">
    <source>
        <dbReference type="ARBA" id="ARBA00023304"/>
    </source>
</evidence>
<dbReference type="InterPro" id="IPR024084">
    <property type="entry name" value="IsoPropMal-DH-like_dom"/>
</dbReference>
<sequence length="368" mass="38133">MEKKIALLPGSGIGAEVLAEADKVLRSAAARFGHRFEFIEVMGGEDAPLDAENLAICLSADSVLAGVGTGAGIRQLIGEMHLQASMRPALLYPQLAGASPLAPALVSRDIDLMLVQALTGAAASRYGPAPADDGRAQDVLHCVESEALRVASIAFRTSEMRRGGLVFVEQPSAPECNRLWRQVVQQTAAGFPRVAFSTLGASAAAAQLLRDPARFDVILADGPCGEVLAGEAAGLTGSAGMMSCAMLSNGSKGLYHPVLGPSPDMAGQNLANPVGAVYAGALMMKYAFGMADECAAIEAAVQKVLDDGYRTVDILTPRCRLVSCDRFGDLIAAALTSPALYRKVARSVKAAGDGFAPLHRKVAGAAEL</sequence>
<reference evidence="9" key="1">
    <citation type="submission" date="2020-08" db="EMBL/GenBank/DDBJ databases">
        <title>Genome public.</title>
        <authorList>
            <person name="Liu C."/>
            <person name="Sun Q."/>
        </authorList>
    </citation>
    <scope>NUCLEOTIDE SEQUENCE</scope>
    <source>
        <strain evidence="9">BX8</strain>
    </source>
</reference>
<dbReference type="RefSeq" id="WP_186888245.1">
    <property type="nucleotide sequence ID" value="NZ_JACONZ010000003.1"/>
</dbReference>
<dbReference type="Gene3D" id="3.40.718.10">
    <property type="entry name" value="Isopropylmalate Dehydrogenase"/>
    <property type="match status" value="1"/>
</dbReference>
<organism evidence="9 10">
    <name type="scientific">Anaerofilum hominis</name>
    <dbReference type="NCBI Taxonomy" id="2763016"/>
    <lineage>
        <taxon>Bacteria</taxon>
        <taxon>Bacillati</taxon>
        <taxon>Bacillota</taxon>
        <taxon>Clostridia</taxon>
        <taxon>Eubacteriales</taxon>
        <taxon>Oscillospiraceae</taxon>
        <taxon>Anaerofilum</taxon>
    </lineage>
</organism>
<evidence type="ECO:0000256" key="6">
    <source>
        <dbReference type="ARBA" id="ARBA00023027"/>
    </source>
</evidence>
<evidence type="ECO:0000256" key="2">
    <source>
        <dbReference type="ARBA" id="ARBA00022605"/>
    </source>
</evidence>
<evidence type="ECO:0000313" key="9">
    <source>
        <dbReference type="EMBL" id="MBC5581889.1"/>
    </source>
</evidence>
<comment type="caution">
    <text evidence="9">The sequence shown here is derived from an EMBL/GenBank/DDBJ whole genome shotgun (WGS) entry which is preliminary data.</text>
</comment>
<dbReference type="Proteomes" id="UP000659630">
    <property type="component" value="Unassembled WGS sequence"/>
</dbReference>
<name>A0A923KYE2_9FIRM</name>
<dbReference type="PANTHER" id="PTHR42979:SF1">
    <property type="entry name" value="3-ISOPROPYLMALATE DEHYDROGENASE"/>
    <property type="match status" value="1"/>
</dbReference>
<dbReference type="PANTHER" id="PTHR42979">
    <property type="entry name" value="3-ISOPROPYLMALATE DEHYDROGENASE"/>
    <property type="match status" value="1"/>
</dbReference>
<keyword evidence="7" id="KW-0100">Branched-chain amino acid biosynthesis</keyword>
<protein>
    <recommendedName>
        <fullName evidence="8">Isopropylmalate dehydrogenase-like domain-containing protein</fullName>
    </recommendedName>
</protein>
<dbReference type="Pfam" id="PF00180">
    <property type="entry name" value="Iso_dh"/>
    <property type="match status" value="1"/>
</dbReference>
<keyword evidence="5" id="KW-0560">Oxidoreductase</keyword>
<keyword evidence="2" id="KW-0028">Amino-acid biosynthesis</keyword>
<gene>
    <name evidence="9" type="ORF">H8S23_10245</name>
</gene>
<evidence type="ECO:0000256" key="3">
    <source>
        <dbReference type="ARBA" id="ARBA00022723"/>
    </source>
</evidence>
<keyword evidence="1" id="KW-0432">Leucine biosynthesis</keyword>
<dbReference type="InterPro" id="IPR004429">
    <property type="entry name" value="Isopropylmalate_DH"/>
</dbReference>
<dbReference type="GO" id="GO:0009098">
    <property type="term" value="P:L-leucine biosynthetic process"/>
    <property type="evidence" value="ECO:0007669"/>
    <property type="project" value="UniProtKB-KW"/>
</dbReference>
<evidence type="ECO:0000256" key="5">
    <source>
        <dbReference type="ARBA" id="ARBA00023002"/>
    </source>
</evidence>
<evidence type="ECO:0000256" key="1">
    <source>
        <dbReference type="ARBA" id="ARBA00022430"/>
    </source>
</evidence>
<dbReference type="GO" id="GO:0005829">
    <property type="term" value="C:cytosol"/>
    <property type="evidence" value="ECO:0007669"/>
    <property type="project" value="TreeGrafter"/>
</dbReference>
<feature type="domain" description="Isopropylmalate dehydrogenase-like" evidence="8">
    <location>
        <begin position="4"/>
        <end position="331"/>
    </location>
</feature>
<keyword evidence="6" id="KW-0520">NAD</keyword>
<dbReference type="EMBL" id="JACONZ010000003">
    <property type="protein sequence ID" value="MBC5581889.1"/>
    <property type="molecule type" value="Genomic_DNA"/>
</dbReference>
<dbReference type="SUPFAM" id="SSF53659">
    <property type="entry name" value="Isocitrate/Isopropylmalate dehydrogenase-like"/>
    <property type="match status" value="1"/>
</dbReference>
<dbReference type="GO" id="GO:0046872">
    <property type="term" value="F:metal ion binding"/>
    <property type="evidence" value="ECO:0007669"/>
    <property type="project" value="UniProtKB-KW"/>
</dbReference>
<accession>A0A923KYE2</accession>